<feature type="domain" description="Reverse transcriptase/retrotransposon-derived protein RNase H-like" evidence="4">
    <location>
        <begin position="624"/>
        <end position="674"/>
    </location>
</feature>
<organism evidence="5 6">
    <name type="scientific">Gossypium australe</name>
    <dbReference type="NCBI Taxonomy" id="47621"/>
    <lineage>
        <taxon>Eukaryota</taxon>
        <taxon>Viridiplantae</taxon>
        <taxon>Streptophyta</taxon>
        <taxon>Embryophyta</taxon>
        <taxon>Tracheophyta</taxon>
        <taxon>Spermatophyta</taxon>
        <taxon>Magnoliopsida</taxon>
        <taxon>eudicotyledons</taxon>
        <taxon>Gunneridae</taxon>
        <taxon>Pentapetalae</taxon>
        <taxon>rosids</taxon>
        <taxon>malvids</taxon>
        <taxon>Malvales</taxon>
        <taxon>Malvaceae</taxon>
        <taxon>Malvoideae</taxon>
        <taxon>Gossypium</taxon>
    </lineage>
</organism>
<dbReference type="InterPro" id="IPR043128">
    <property type="entry name" value="Rev_trsase/Diguanyl_cyclase"/>
</dbReference>
<dbReference type="InterPro" id="IPR000477">
    <property type="entry name" value="RT_dom"/>
</dbReference>
<evidence type="ECO:0000313" key="5">
    <source>
        <dbReference type="EMBL" id="KAA3480738.1"/>
    </source>
</evidence>
<comment type="caution">
    <text evidence="5">The sequence shown here is derived from an EMBL/GenBank/DDBJ whole genome shotgun (WGS) entry which is preliminary data.</text>
</comment>
<dbReference type="Pfam" id="PF17919">
    <property type="entry name" value="RT_RNaseH_2"/>
    <property type="match status" value="1"/>
</dbReference>
<dbReference type="Pfam" id="PF08284">
    <property type="entry name" value="RVP_2"/>
    <property type="match status" value="1"/>
</dbReference>
<feature type="domain" description="Reverse transcriptase" evidence="2">
    <location>
        <begin position="524"/>
        <end position="587"/>
    </location>
</feature>
<evidence type="ECO:0000313" key="6">
    <source>
        <dbReference type="Proteomes" id="UP000325315"/>
    </source>
</evidence>
<feature type="compositionally biased region" description="Polar residues" evidence="1">
    <location>
        <begin position="28"/>
        <end position="39"/>
    </location>
</feature>
<feature type="region of interest" description="Disordered" evidence="1">
    <location>
        <begin position="1"/>
        <end position="47"/>
    </location>
</feature>
<keyword evidence="6" id="KW-1185">Reference proteome</keyword>
<accession>A0A5B6WHQ5</accession>
<dbReference type="Gene3D" id="3.10.10.10">
    <property type="entry name" value="HIV Type 1 Reverse Transcriptase, subunit A, domain 1"/>
    <property type="match status" value="1"/>
</dbReference>
<dbReference type="Proteomes" id="UP000325315">
    <property type="component" value="Unassembled WGS sequence"/>
</dbReference>
<dbReference type="AlphaFoldDB" id="A0A5B6WHQ5"/>
<dbReference type="InterPro" id="IPR005162">
    <property type="entry name" value="Retrotrans_gag_dom"/>
</dbReference>
<dbReference type="SUPFAM" id="SSF56672">
    <property type="entry name" value="DNA/RNA polymerases"/>
    <property type="match status" value="1"/>
</dbReference>
<reference evidence="6" key="1">
    <citation type="journal article" date="2019" name="Plant Biotechnol. J.">
        <title>Genome sequencing of the Australian wild diploid species Gossypium australe highlights disease resistance and delayed gland morphogenesis.</title>
        <authorList>
            <person name="Cai Y."/>
            <person name="Cai X."/>
            <person name="Wang Q."/>
            <person name="Wang P."/>
            <person name="Zhang Y."/>
            <person name="Cai C."/>
            <person name="Xu Y."/>
            <person name="Wang K."/>
            <person name="Zhou Z."/>
            <person name="Wang C."/>
            <person name="Geng S."/>
            <person name="Li B."/>
            <person name="Dong Q."/>
            <person name="Hou Y."/>
            <person name="Wang H."/>
            <person name="Ai P."/>
            <person name="Liu Z."/>
            <person name="Yi F."/>
            <person name="Sun M."/>
            <person name="An G."/>
            <person name="Cheng J."/>
            <person name="Zhang Y."/>
            <person name="Shi Q."/>
            <person name="Xie Y."/>
            <person name="Shi X."/>
            <person name="Chang Y."/>
            <person name="Huang F."/>
            <person name="Chen Y."/>
            <person name="Hong S."/>
            <person name="Mi L."/>
            <person name="Sun Q."/>
            <person name="Zhang L."/>
            <person name="Zhou B."/>
            <person name="Peng R."/>
            <person name="Zhang X."/>
            <person name="Liu F."/>
        </authorList>
    </citation>
    <scope>NUCLEOTIDE SEQUENCE [LARGE SCALE GENOMIC DNA]</scope>
    <source>
        <strain evidence="6">cv. PA1801</strain>
    </source>
</reference>
<dbReference type="PANTHER" id="PTHR24559">
    <property type="entry name" value="TRANSPOSON TY3-I GAG-POL POLYPROTEIN"/>
    <property type="match status" value="1"/>
</dbReference>
<dbReference type="EMBL" id="SMMG02000003">
    <property type="protein sequence ID" value="KAA3480738.1"/>
    <property type="molecule type" value="Genomic_DNA"/>
</dbReference>
<dbReference type="CDD" id="cd01647">
    <property type="entry name" value="RT_LTR"/>
    <property type="match status" value="1"/>
</dbReference>
<evidence type="ECO:0000256" key="1">
    <source>
        <dbReference type="SAM" id="MobiDB-lite"/>
    </source>
</evidence>
<sequence>MGSDTIRSTARAESEEAESNAPALVQRVASSSRRTNPAVQQPPHPANQLVLEMPQGVEPVRIISLLKDTAYHWWNTITSVVPRENVTWEFFQTDFRNKYISQRFLDQEKKECLELKQGNMSISDYEWEFVRLSKYSREWVPTKADMCKCFEEGLNKDIKLLIGILELREFVVLAGRAYKGEELSKEKKQAEKEAQIFSKRFMGKTQSSISNKSTKYYDRSTTFTGYSVKERGFQRFNLRTSSPSITIDCPERIEKDIEQTSKPSNPASRGRPPRHPGNVSLSGGTTRDTTIKSKAQALARTYAIRAREDASAPDIITGTFSLPDTNITTLIDPSSTHSYICTKLVSVKNLPVEFTEFVVKVSNPLGQCVMGYDVYLAYASDTKVFESKIQSVPVVCEFPDVFLEELPGLPPVREVEFSIDIVPGTTLISIAPYRMAPTKIKELKEQLQELIDRAFARPSFSPWGAPVLFVKKKDGSLRLCIDYRQFNKVTIKNKYPLPRIDDLFGQLKGMGIRFEKCTCSVMDLMNRIFGPYLDRFVVVFIDDILVYSRDENEHADHLRIVLQTLCEKQLYAKFSKCEFWLREVGFLRHIVSAEGIRVDPSKISAIVNWKPPKNVSEKDMKFEWSGKWQQSFDRLKALLTESPVLVQPESGKEFVIYSDASLNGLGYVLMQEGKIKDLNLRQRRWLELLKDYDLVIDYHPKKDNVVAGVLSRKSLFALREMNTRLSLSDGGSIIAELKARPKFLQQISEGQKSDDELRVKRVQCELNFDSEL</sequence>
<protein>
    <submittedName>
        <fullName evidence="5">DNA/RNA polymerases superfamily protein</fullName>
    </submittedName>
</protein>
<evidence type="ECO:0000259" key="3">
    <source>
        <dbReference type="Pfam" id="PF03732"/>
    </source>
</evidence>
<feature type="region of interest" description="Disordered" evidence="1">
    <location>
        <begin position="257"/>
        <end position="287"/>
    </location>
</feature>
<dbReference type="InterPro" id="IPR041577">
    <property type="entry name" value="RT_RNaseH_2"/>
</dbReference>
<proteinExistence type="predicted"/>
<dbReference type="InterPro" id="IPR053134">
    <property type="entry name" value="RNA-dir_DNA_polymerase"/>
</dbReference>
<dbReference type="Gene3D" id="3.30.70.270">
    <property type="match status" value="1"/>
</dbReference>
<evidence type="ECO:0000259" key="2">
    <source>
        <dbReference type="Pfam" id="PF00078"/>
    </source>
</evidence>
<dbReference type="OrthoDB" id="2272416at2759"/>
<feature type="domain" description="Retrotransposon gag" evidence="3">
    <location>
        <begin position="64"/>
        <end position="155"/>
    </location>
</feature>
<gene>
    <name evidence="5" type="ORF">EPI10_021154</name>
</gene>
<dbReference type="InterPro" id="IPR043502">
    <property type="entry name" value="DNA/RNA_pol_sf"/>
</dbReference>
<dbReference type="Pfam" id="PF00078">
    <property type="entry name" value="RVT_1"/>
    <property type="match status" value="1"/>
</dbReference>
<name>A0A5B6WHQ5_9ROSI</name>
<dbReference type="Pfam" id="PF03732">
    <property type="entry name" value="Retrotrans_gag"/>
    <property type="match status" value="1"/>
</dbReference>
<evidence type="ECO:0000259" key="4">
    <source>
        <dbReference type="Pfam" id="PF17919"/>
    </source>
</evidence>
<dbReference type="PANTHER" id="PTHR24559:SF444">
    <property type="entry name" value="REVERSE TRANSCRIPTASE DOMAIN-CONTAINING PROTEIN"/>
    <property type="match status" value="1"/>
</dbReference>